<feature type="compositionally biased region" description="Low complexity" evidence="1">
    <location>
        <begin position="205"/>
        <end position="230"/>
    </location>
</feature>
<feature type="compositionally biased region" description="Basic and acidic residues" evidence="1">
    <location>
        <begin position="249"/>
        <end position="259"/>
    </location>
</feature>
<reference evidence="2 3" key="1">
    <citation type="journal article" date="2016" name="Mol. Biol. Evol.">
        <title>Comparative Genomics of Early-Diverging Mushroom-Forming Fungi Provides Insights into the Origins of Lignocellulose Decay Capabilities.</title>
        <authorList>
            <person name="Nagy L.G."/>
            <person name="Riley R."/>
            <person name="Tritt A."/>
            <person name="Adam C."/>
            <person name="Daum C."/>
            <person name="Floudas D."/>
            <person name="Sun H."/>
            <person name="Yadav J.S."/>
            <person name="Pangilinan J."/>
            <person name="Larsson K.H."/>
            <person name="Matsuura K."/>
            <person name="Barry K."/>
            <person name="Labutti K."/>
            <person name="Kuo R."/>
            <person name="Ohm R.A."/>
            <person name="Bhattacharya S.S."/>
            <person name="Shirouzu T."/>
            <person name="Yoshinaga Y."/>
            <person name="Martin F.M."/>
            <person name="Grigoriev I.V."/>
            <person name="Hibbett D.S."/>
        </authorList>
    </citation>
    <scope>NUCLEOTIDE SEQUENCE [LARGE SCALE GENOMIC DNA]</scope>
    <source>
        <strain evidence="2 3">CBS 109695</strain>
    </source>
</reference>
<evidence type="ECO:0000256" key="1">
    <source>
        <dbReference type="SAM" id="MobiDB-lite"/>
    </source>
</evidence>
<dbReference type="Proteomes" id="UP000076532">
    <property type="component" value="Unassembled WGS sequence"/>
</dbReference>
<feature type="compositionally biased region" description="Basic and acidic residues" evidence="1">
    <location>
        <begin position="135"/>
        <end position="145"/>
    </location>
</feature>
<sequence>MHSNYPFTSVFSNPPVLGATWQSVNLIPVQFISSSTGEPIEASTQDQHTPSPASQPVWVRRKKITLNPGNLGPVSRVILRSRYTGPFKRLRGGADSGGTDSGGADSGDDDDDDDGSNFERMQLIPRGLDPASFRRQLELRARSRPQEPISGSDSDDLKRKRDEDEDEDANELASDKRPKHDLQGQPLRESFTLYDTIERETTSKVSLASPSASPSASPAARPAVSLSSPPHLGLDNSTEGSAPRRRSSRIKDQPKQTKK</sequence>
<feature type="region of interest" description="Disordered" evidence="1">
    <location>
        <begin position="87"/>
        <end position="259"/>
    </location>
</feature>
<proteinExistence type="predicted"/>
<keyword evidence="3" id="KW-1185">Reference proteome</keyword>
<dbReference type="AlphaFoldDB" id="A0A167X103"/>
<organism evidence="2 3">
    <name type="scientific">Athelia psychrophila</name>
    <dbReference type="NCBI Taxonomy" id="1759441"/>
    <lineage>
        <taxon>Eukaryota</taxon>
        <taxon>Fungi</taxon>
        <taxon>Dikarya</taxon>
        <taxon>Basidiomycota</taxon>
        <taxon>Agaricomycotina</taxon>
        <taxon>Agaricomycetes</taxon>
        <taxon>Agaricomycetidae</taxon>
        <taxon>Atheliales</taxon>
        <taxon>Atheliaceae</taxon>
        <taxon>Athelia</taxon>
    </lineage>
</organism>
<accession>A0A167X103</accession>
<feature type="compositionally biased region" description="Acidic residues" evidence="1">
    <location>
        <begin position="106"/>
        <end position="116"/>
    </location>
</feature>
<dbReference type="EMBL" id="KV417776">
    <property type="protein sequence ID" value="KZP06707.1"/>
    <property type="molecule type" value="Genomic_DNA"/>
</dbReference>
<gene>
    <name evidence="2" type="ORF">FIBSPDRAFT_939892</name>
</gene>
<protein>
    <submittedName>
        <fullName evidence="2">Uncharacterized protein</fullName>
    </submittedName>
</protein>
<name>A0A167X103_9AGAM</name>
<evidence type="ECO:0000313" key="3">
    <source>
        <dbReference type="Proteomes" id="UP000076532"/>
    </source>
</evidence>
<evidence type="ECO:0000313" key="2">
    <source>
        <dbReference type="EMBL" id="KZP06707.1"/>
    </source>
</evidence>
<feature type="compositionally biased region" description="Basic and acidic residues" evidence="1">
    <location>
        <begin position="173"/>
        <end position="182"/>
    </location>
</feature>
<feature type="compositionally biased region" description="Gly residues" evidence="1">
    <location>
        <begin position="94"/>
        <end position="105"/>
    </location>
</feature>